<dbReference type="STRING" id="570521.SAMN04488508_104362"/>
<dbReference type="RefSeq" id="WP_073316169.1">
    <property type="nucleotide sequence ID" value="NZ_FQYP01000004.1"/>
</dbReference>
<protein>
    <recommendedName>
        <fullName evidence="4">ATP-dependent exonuclease</fullName>
    </recommendedName>
</protein>
<dbReference type="Pfam" id="PF11306">
    <property type="entry name" value="DUF3108"/>
    <property type="match status" value="1"/>
</dbReference>
<accession>A0A1M6FM02</accession>
<gene>
    <name evidence="2" type="ORF">SAMN04488508_104362</name>
</gene>
<keyword evidence="3" id="KW-1185">Reference proteome</keyword>
<sequence length="259" mass="30104">MKKLILLFIAVLAFSSAIAQENHQAFESGEWFKFRIHYGWFTASYATLQVKDETLNGVPVHHIIGEGKSSGVLSLFFKVEDLYETYIDKSEVKPYRFIRKINEGGHTKDIEINFDHSQKKALVFNKKYNTKETFPVKSNVQDMMSSFYYLRNSINTTSLKKGDEQFVNMFFDNENYVFKLKFLGREVIRTKMGKIACLKFRPFVQADRIFKEEESMTVWVSDDDNRMPVRIKADILVGSIKADLDAFKGLKHPFKVVVD</sequence>
<feature type="chain" id="PRO_5013087623" description="ATP-dependent exonuclease" evidence="1">
    <location>
        <begin position="20"/>
        <end position="259"/>
    </location>
</feature>
<dbReference type="Proteomes" id="UP000184432">
    <property type="component" value="Unassembled WGS sequence"/>
</dbReference>
<dbReference type="InterPro" id="IPR021457">
    <property type="entry name" value="DUF3108"/>
</dbReference>
<evidence type="ECO:0000313" key="3">
    <source>
        <dbReference type="Proteomes" id="UP000184432"/>
    </source>
</evidence>
<keyword evidence="1" id="KW-0732">Signal</keyword>
<dbReference type="AlphaFoldDB" id="A0A1M6FM02"/>
<dbReference type="OrthoDB" id="9808473at2"/>
<evidence type="ECO:0008006" key="4">
    <source>
        <dbReference type="Google" id="ProtNLM"/>
    </source>
</evidence>
<organism evidence="2 3">
    <name type="scientific">Aquimarina spongiae</name>
    <dbReference type="NCBI Taxonomy" id="570521"/>
    <lineage>
        <taxon>Bacteria</taxon>
        <taxon>Pseudomonadati</taxon>
        <taxon>Bacteroidota</taxon>
        <taxon>Flavobacteriia</taxon>
        <taxon>Flavobacteriales</taxon>
        <taxon>Flavobacteriaceae</taxon>
        <taxon>Aquimarina</taxon>
    </lineage>
</organism>
<evidence type="ECO:0000256" key="1">
    <source>
        <dbReference type="SAM" id="SignalP"/>
    </source>
</evidence>
<proteinExistence type="predicted"/>
<feature type="signal peptide" evidence="1">
    <location>
        <begin position="1"/>
        <end position="19"/>
    </location>
</feature>
<dbReference type="EMBL" id="FQYP01000004">
    <property type="protein sequence ID" value="SHI98727.1"/>
    <property type="molecule type" value="Genomic_DNA"/>
</dbReference>
<reference evidence="3" key="1">
    <citation type="submission" date="2016-11" db="EMBL/GenBank/DDBJ databases">
        <authorList>
            <person name="Varghese N."/>
            <person name="Submissions S."/>
        </authorList>
    </citation>
    <scope>NUCLEOTIDE SEQUENCE [LARGE SCALE GENOMIC DNA]</scope>
    <source>
        <strain evidence="3">DSM 22623</strain>
    </source>
</reference>
<evidence type="ECO:0000313" key="2">
    <source>
        <dbReference type="EMBL" id="SHI98727.1"/>
    </source>
</evidence>
<name>A0A1M6FM02_9FLAO</name>